<dbReference type="SUPFAM" id="SSF52540">
    <property type="entry name" value="P-loop containing nucleoside triphosphate hydrolases"/>
    <property type="match status" value="1"/>
</dbReference>
<feature type="compositionally biased region" description="Pro residues" evidence="1">
    <location>
        <begin position="479"/>
        <end position="488"/>
    </location>
</feature>
<feature type="region of interest" description="Disordered" evidence="1">
    <location>
        <begin position="476"/>
        <end position="495"/>
    </location>
</feature>
<evidence type="ECO:0000313" key="3">
    <source>
        <dbReference type="Proteomes" id="UP000632289"/>
    </source>
</evidence>
<dbReference type="AlphaFoldDB" id="A0A927EVE1"/>
<accession>A0A927EVE1</accession>
<keyword evidence="3" id="KW-1185">Reference proteome</keyword>
<dbReference type="InterPro" id="IPR027417">
    <property type="entry name" value="P-loop_NTPase"/>
</dbReference>
<name>A0A927EVE1_9ACTN</name>
<dbReference type="EMBL" id="JACXYU010000001">
    <property type="protein sequence ID" value="MBD3930639.1"/>
    <property type="molecule type" value="Genomic_DNA"/>
</dbReference>
<comment type="caution">
    <text evidence="2">The sequence shown here is derived from an EMBL/GenBank/DDBJ whole genome shotgun (WGS) entry which is preliminary data.</text>
</comment>
<dbReference type="RefSeq" id="WP_191207892.1">
    <property type="nucleotide sequence ID" value="NZ_BAABKL010000039.1"/>
</dbReference>
<reference evidence="2" key="1">
    <citation type="submission" date="2020-09" db="EMBL/GenBank/DDBJ databases">
        <title>Secondary metabolite and genome analysis of marine Streptomyces chumphonensis KK1-2T.</title>
        <authorList>
            <person name="Phongsopitanun W."/>
            <person name="Kanchanasin P."/>
            <person name="Pittayakhajonwut P."/>
            <person name="Suwanborirux K."/>
            <person name="Tanasupawat S."/>
        </authorList>
    </citation>
    <scope>NUCLEOTIDE SEQUENCE</scope>
    <source>
        <strain evidence="2">KK1-2</strain>
    </source>
</reference>
<protein>
    <submittedName>
        <fullName evidence="2">Uncharacterized protein</fullName>
    </submittedName>
</protein>
<evidence type="ECO:0000313" key="2">
    <source>
        <dbReference type="EMBL" id="MBD3930639.1"/>
    </source>
</evidence>
<proteinExistence type="predicted"/>
<evidence type="ECO:0000256" key="1">
    <source>
        <dbReference type="SAM" id="MobiDB-lite"/>
    </source>
</evidence>
<gene>
    <name evidence="2" type="ORF">IF129_03520</name>
</gene>
<dbReference type="Proteomes" id="UP000632289">
    <property type="component" value="Unassembled WGS sequence"/>
</dbReference>
<organism evidence="2 3">
    <name type="scientific">Streptomyces chumphonensis</name>
    <dbReference type="NCBI Taxonomy" id="1214925"/>
    <lineage>
        <taxon>Bacteria</taxon>
        <taxon>Bacillati</taxon>
        <taxon>Actinomycetota</taxon>
        <taxon>Actinomycetes</taxon>
        <taxon>Kitasatosporales</taxon>
        <taxon>Streptomycetaceae</taxon>
        <taxon>Streptomyces</taxon>
    </lineage>
</organism>
<sequence length="675" mass="72860">MADSRPVFERNTAVRAVHTLMQPDYPAHPAERRPVVVFEGPHGSGKTVLLDVLADKIGPHIPHGRADFGDPLGEDLPATLSALAAGLTGHRPRYGRLRFPRLLIGLLVMRQDLTHLDFEQARQDVEQLLKQRRNKSWPHRFLQDVANSPLDLGLTAGVLSTSLQLPLHGLSALAGFTFPDRAQHWYGHRDRQLPDRAVDTLVALNRAAHELRSEEPGERHHLAARARLDGLLCEAFLADLRDVPRRVRSLPTPVVLLDNADTPAGRAFLRHLLDARAPLRGSDAAEPLTVVATARGELPGMADAGCAPLERALERLAPGSAPPADPPVWLRHRLPDLTRADVQSLMEAPTGRADRRLARLVHTYTGGHPEVAGLLAAHAARHPAEPGGVVGLLLRPAPGTGLDGEPDAGTTEDHLLRRLLAAEGAAPDGPQWDGMATAFAAGAAARREADGLWLSHQDDLVDPAWAAAVRQARLWDGAAPPPAAPPPGGGADEATGASATAVLRRLLLRRLADRPADDPVSWQAVHRRLGAFCRERDDGPGTLYHRLARDELPAVAAELARLLPETTGTAWLELLRTVATAPCGSLERQRMDPYEHFSSLVQDLPEPVAGDVTGHVTRLLAALRVVGDPAGGVERGFLYAQSSHALTALALHSPDGLVALHEAADDYERQARWWM</sequence>